<dbReference type="EMBL" id="WUTW01000006">
    <property type="protein sequence ID" value="MXQ67298.1"/>
    <property type="molecule type" value="Genomic_DNA"/>
</dbReference>
<evidence type="ECO:0000313" key="4">
    <source>
        <dbReference type="Proteomes" id="UP000431901"/>
    </source>
</evidence>
<keyword evidence="1 3" id="KW-0378">Hydrolase</keyword>
<dbReference type="OrthoDB" id="3209779at2"/>
<dbReference type="SUPFAM" id="SSF53474">
    <property type="entry name" value="alpha/beta-Hydrolases"/>
    <property type="match status" value="1"/>
</dbReference>
<dbReference type="GO" id="GO:0016787">
    <property type="term" value="F:hydrolase activity"/>
    <property type="evidence" value="ECO:0007669"/>
    <property type="project" value="UniProtKB-KW"/>
</dbReference>
<dbReference type="PANTHER" id="PTHR48081:SF8">
    <property type="entry name" value="ALPHA_BETA HYDROLASE FOLD-3 DOMAIN-CONTAINING PROTEIN-RELATED"/>
    <property type="match status" value="1"/>
</dbReference>
<feature type="domain" description="Alpha/beta hydrolase fold-3" evidence="2">
    <location>
        <begin position="79"/>
        <end position="280"/>
    </location>
</feature>
<sequence>MGRDREYLAFLRRFLADSEKLRRAAERDGLRGVAAARAVHAAELAALPHPPLHRVRDVVVGGVAGRLYVPDAARPPGLLVFAHGGGWVLGDVESYDPVVRGLARASGAAVLSVEYRRPPEHRFPAAVDDVTAVTAAAGDLAASLGAGRVGVGGDSAGGQIAAAAAHRLAVAGRRPAGLVLVYPAVDLRSVPPPPPDPDGLRFPGQDLDRVLDLYLGDTDRTDPDVSPLLAPDFSVLPPAVVATAAHDRLRAQGEAFAARLRDAGPGAVLLPGEGLDHGFLGWGPFAARAADAVAELGAAVNALFAA</sequence>
<dbReference type="InterPro" id="IPR013094">
    <property type="entry name" value="AB_hydrolase_3"/>
</dbReference>
<evidence type="ECO:0000259" key="2">
    <source>
        <dbReference type="Pfam" id="PF07859"/>
    </source>
</evidence>
<dbReference type="InterPro" id="IPR050300">
    <property type="entry name" value="GDXG_lipolytic_enzyme"/>
</dbReference>
<dbReference type="RefSeq" id="WP_161105474.1">
    <property type="nucleotide sequence ID" value="NZ_JBHLYI010000025.1"/>
</dbReference>
<comment type="caution">
    <text evidence="3">The sequence shown here is derived from an EMBL/GenBank/DDBJ whole genome shotgun (WGS) entry which is preliminary data.</text>
</comment>
<dbReference type="Gene3D" id="3.40.50.1820">
    <property type="entry name" value="alpha/beta hydrolase"/>
    <property type="match status" value="1"/>
</dbReference>
<evidence type="ECO:0000256" key="1">
    <source>
        <dbReference type="ARBA" id="ARBA00022801"/>
    </source>
</evidence>
<reference evidence="3 4" key="1">
    <citation type="submission" date="2019-12" db="EMBL/GenBank/DDBJ databases">
        <title>Nocardia macrotermitis sp. nov. and Nocardia aurantia sp. nov., isolated from the gut of the fungus growing-termite Macrotermes natalensis.</title>
        <authorList>
            <person name="Christine B."/>
            <person name="Rene B."/>
        </authorList>
    </citation>
    <scope>NUCLEOTIDE SEQUENCE [LARGE SCALE GENOMIC DNA]</scope>
    <source>
        <strain evidence="3 4">DSM 102126</strain>
    </source>
</reference>
<dbReference type="Pfam" id="PF07859">
    <property type="entry name" value="Abhydrolase_3"/>
    <property type="match status" value="1"/>
</dbReference>
<dbReference type="AlphaFoldDB" id="A0A6I4WCA4"/>
<evidence type="ECO:0000313" key="3">
    <source>
        <dbReference type="EMBL" id="MXQ67298.1"/>
    </source>
</evidence>
<organism evidence="3 4">
    <name type="scientific">Actinomadura rayongensis</name>
    <dbReference type="NCBI Taxonomy" id="1429076"/>
    <lineage>
        <taxon>Bacteria</taxon>
        <taxon>Bacillati</taxon>
        <taxon>Actinomycetota</taxon>
        <taxon>Actinomycetes</taxon>
        <taxon>Streptosporangiales</taxon>
        <taxon>Thermomonosporaceae</taxon>
        <taxon>Actinomadura</taxon>
    </lineage>
</organism>
<dbReference type="PANTHER" id="PTHR48081">
    <property type="entry name" value="AB HYDROLASE SUPERFAMILY PROTEIN C4A8.06C"/>
    <property type="match status" value="1"/>
</dbReference>
<proteinExistence type="predicted"/>
<protein>
    <submittedName>
        <fullName evidence="3">Alpha/beta hydrolase fold domain-containing protein</fullName>
    </submittedName>
</protein>
<accession>A0A6I4WCA4</accession>
<dbReference type="Proteomes" id="UP000431901">
    <property type="component" value="Unassembled WGS sequence"/>
</dbReference>
<gene>
    <name evidence="3" type="ORF">GQ466_25100</name>
</gene>
<name>A0A6I4WCA4_9ACTN</name>
<dbReference type="InterPro" id="IPR029058">
    <property type="entry name" value="AB_hydrolase_fold"/>
</dbReference>
<keyword evidence="4" id="KW-1185">Reference proteome</keyword>